<evidence type="ECO:0008006" key="3">
    <source>
        <dbReference type="Google" id="ProtNLM"/>
    </source>
</evidence>
<accession>A0A3E0WHW1</accession>
<dbReference type="AlphaFoldDB" id="A0A3E0WHW1"/>
<reference evidence="1 2" key="1">
    <citation type="submission" date="2017-05" db="EMBL/GenBank/DDBJ databases">
        <title>Virgibacillus sp. AK90 isolated from a saltern of Kakinada, India.</title>
        <authorList>
            <person name="Gupta V."/>
            <person name="Sidhu C."/>
            <person name="Korpole S."/>
            <person name="Pinnaka A.K."/>
        </authorList>
    </citation>
    <scope>NUCLEOTIDE SEQUENCE [LARGE SCALE GENOMIC DNA]</scope>
    <source>
        <strain evidence="1 2">AK90</strain>
    </source>
</reference>
<evidence type="ECO:0000313" key="1">
    <source>
        <dbReference type="EMBL" id="RFA32504.1"/>
    </source>
</evidence>
<comment type="caution">
    <text evidence="1">The sequence shown here is derived from an EMBL/GenBank/DDBJ whole genome shotgun (WGS) entry which is preliminary data.</text>
</comment>
<dbReference type="Proteomes" id="UP000256488">
    <property type="component" value="Unassembled WGS sequence"/>
</dbReference>
<proteinExistence type="predicted"/>
<gene>
    <name evidence="1" type="ORF">CAI16_17765</name>
</gene>
<dbReference type="InterPro" id="IPR020945">
    <property type="entry name" value="DMSO/NO3_reduct_chaperone"/>
</dbReference>
<sequence>MMRGVEVLLTAQEETYGKLILAQIFTHIWYGDWDHYEQTMNQLPERLVNEFPFHACYDRKETKIWHDNYFSIPGIYFVPPYMSSYREKSETAELDTKQDLLCLIGAYEKLGFYYPLEREAFPDHIGSLTAFITATLKEEAVALEKGDHELVIELADARKEMYDKYLAPCLGVIFKQHQHKFSDSFFNMFIPFYMEEIKGIAHK</sequence>
<protein>
    <recommendedName>
        <fullName evidence="3">Nitrate reductase delta subunit</fullName>
    </recommendedName>
</protein>
<dbReference type="Gene3D" id="1.10.3480.10">
    <property type="entry name" value="TorD-like"/>
    <property type="match status" value="1"/>
</dbReference>
<name>A0A3E0WHW1_9BACI</name>
<dbReference type="SUPFAM" id="SSF89155">
    <property type="entry name" value="TorD-like"/>
    <property type="match status" value="1"/>
</dbReference>
<organism evidence="1 2">
    <name type="scientific">Virgibacillus dokdonensis</name>
    <dbReference type="NCBI Taxonomy" id="302167"/>
    <lineage>
        <taxon>Bacteria</taxon>
        <taxon>Bacillati</taxon>
        <taxon>Bacillota</taxon>
        <taxon>Bacilli</taxon>
        <taxon>Bacillales</taxon>
        <taxon>Bacillaceae</taxon>
        <taxon>Virgibacillus</taxon>
    </lineage>
</organism>
<dbReference type="EMBL" id="NFZX01000061">
    <property type="protein sequence ID" value="RFA32504.1"/>
    <property type="molecule type" value="Genomic_DNA"/>
</dbReference>
<dbReference type="Pfam" id="PF02613">
    <property type="entry name" value="Nitrate_red_del"/>
    <property type="match status" value="1"/>
</dbReference>
<dbReference type="InterPro" id="IPR036411">
    <property type="entry name" value="TorD-like_sf"/>
</dbReference>
<evidence type="ECO:0000313" key="2">
    <source>
        <dbReference type="Proteomes" id="UP000256488"/>
    </source>
</evidence>